<dbReference type="InterPro" id="IPR036291">
    <property type="entry name" value="NAD(P)-bd_dom_sf"/>
</dbReference>
<organism evidence="5 6">
    <name type="scientific">Cephalotrichum gorgonifer</name>
    <dbReference type="NCBI Taxonomy" id="2041049"/>
    <lineage>
        <taxon>Eukaryota</taxon>
        <taxon>Fungi</taxon>
        <taxon>Dikarya</taxon>
        <taxon>Ascomycota</taxon>
        <taxon>Pezizomycotina</taxon>
        <taxon>Sordariomycetes</taxon>
        <taxon>Hypocreomycetidae</taxon>
        <taxon>Microascales</taxon>
        <taxon>Microascaceae</taxon>
        <taxon>Cephalotrichum</taxon>
    </lineage>
</organism>
<gene>
    <name evidence="5" type="ORF">DNG_04751</name>
</gene>
<dbReference type="SUPFAM" id="SSF51735">
    <property type="entry name" value="NAD(P)-binding Rossmann-fold domains"/>
    <property type="match status" value="1"/>
</dbReference>
<dbReference type="InterPro" id="IPR002347">
    <property type="entry name" value="SDR_fam"/>
</dbReference>
<comment type="caution">
    <text evidence="5">The sequence shown here is derived from an EMBL/GenBank/DDBJ whole genome shotgun (WGS) entry which is preliminary data.</text>
</comment>
<dbReference type="PANTHER" id="PTHR42760">
    <property type="entry name" value="SHORT-CHAIN DEHYDROGENASES/REDUCTASES FAMILY MEMBER"/>
    <property type="match status" value="1"/>
</dbReference>
<feature type="compositionally biased region" description="Basic residues" evidence="4">
    <location>
        <begin position="1"/>
        <end position="14"/>
    </location>
</feature>
<evidence type="ECO:0000256" key="1">
    <source>
        <dbReference type="ARBA" id="ARBA00006484"/>
    </source>
</evidence>
<dbReference type="AlphaFoldDB" id="A0AAE8MZ26"/>
<evidence type="ECO:0000256" key="4">
    <source>
        <dbReference type="SAM" id="MobiDB-lite"/>
    </source>
</evidence>
<protein>
    <submittedName>
        <fullName evidence="5">Related to peroxisomal short-chain alcohol dehydrogenase</fullName>
    </submittedName>
</protein>
<comment type="similarity">
    <text evidence="1 3">Belongs to the short-chain dehydrogenases/reductases (SDR) family.</text>
</comment>
<dbReference type="GO" id="GO:0016616">
    <property type="term" value="F:oxidoreductase activity, acting on the CH-OH group of donors, NAD or NADP as acceptor"/>
    <property type="evidence" value="ECO:0007669"/>
    <property type="project" value="TreeGrafter"/>
</dbReference>
<evidence type="ECO:0000256" key="2">
    <source>
        <dbReference type="ARBA" id="ARBA00023002"/>
    </source>
</evidence>
<name>A0AAE8MZ26_9PEZI</name>
<dbReference type="EMBL" id="ONZQ02000006">
    <property type="protein sequence ID" value="SPO02078.1"/>
    <property type="molecule type" value="Genomic_DNA"/>
</dbReference>
<keyword evidence="6" id="KW-1185">Reference proteome</keyword>
<accession>A0AAE8MZ26</accession>
<evidence type="ECO:0000313" key="5">
    <source>
        <dbReference type="EMBL" id="SPO02078.1"/>
    </source>
</evidence>
<evidence type="ECO:0000256" key="3">
    <source>
        <dbReference type="RuleBase" id="RU000363"/>
    </source>
</evidence>
<dbReference type="PRINTS" id="PR00081">
    <property type="entry name" value="GDHRDH"/>
</dbReference>
<proteinExistence type="inferred from homology"/>
<dbReference type="Pfam" id="PF00106">
    <property type="entry name" value="adh_short"/>
    <property type="match status" value="1"/>
</dbReference>
<dbReference type="CDD" id="cd05233">
    <property type="entry name" value="SDR_c"/>
    <property type="match status" value="1"/>
</dbReference>
<dbReference type="Proteomes" id="UP001187682">
    <property type="component" value="Unassembled WGS sequence"/>
</dbReference>
<dbReference type="PRINTS" id="PR00080">
    <property type="entry name" value="SDRFAMILY"/>
</dbReference>
<feature type="region of interest" description="Disordered" evidence="4">
    <location>
        <begin position="1"/>
        <end position="35"/>
    </location>
</feature>
<dbReference type="Gene3D" id="3.40.50.720">
    <property type="entry name" value="NAD(P)-binding Rossmann-like Domain"/>
    <property type="match status" value="1"/>
</dbReference>
<keyword evidence="2" id="KW-0560">Oxidoreductase</keyword>
<dbReference type="PANTHER" id="PTHR42760:SF37">
    <property type="entry name" value="CLAVALDEHYDE DEHYDROGENASE"/>
    <property type="match status" value="1"/>
</dbReference>
<sequence length="330" mass="36098">MGSFLSKHKRRSAKHVAPPTKVDPELSEGSSGTPIPPAQDIFSFTSKIHHDTYPEIDPTTKSPCAGKAVLVTGSNRGIGLAILLSYARAGATHIALCSRTPCPDVPPQLRDAAVAAGYSEPTILSLTIDVTDQEQINTAAKELEEKWGRLDILINNAGFMAPDAWEPLGRSGWKDWDYCMDVNLMGTARVTRAFLPVMLKGGDKTVVNMASIGSIYADRGGESYSLAKFAVCRLAEFLCVGYKEEGVISYSIHPGGIDTPLARNMPPSFHHFLCDTEALSADSIVFLTSKRRAWLGGRWVMCNWDMPELLAREKEIVEHELLKFKCQGLC</sequence>
<reference evidence="5" key="1">
    <citation type="submission" date="2018-03" db="EMBL/GenBank/DDBJ databases">
        <authorList>
            <person name="Guldener U."/>
        </authorList>
    </citation>
    <scope>NUCLEOTIDE SEQUENCE</scope>
</reference>
<evidence type="ECO:0000313" key="6">
    <source>
        <dbReference type="Proteomes" id="UP001187682"/>
    </source>
</evidence>